<reference evidence="1" key="1">
    <citation type="submission" date="2014-11" db="EMBL/GenBank/DDBJ databases">
        <authorList>
            <person name="Amaro Gonzalez C."/>
        </authorList>
    </citation>
    <scope>NUCLEOTIDE SEQUENCE</scope>
</reference>
<sequence length="51" mass="6122">MTYSIKKRHIDFHQIFTQCSILYCVLHMHTRVHVLSILPYVTMGRNAEYLI</sequence>
<protein>
    <submittedName>
        <fullName evidence="1">Uncharacterized protein</fullName>
    </submittedName>
</protein>
<accession>A0A0E9X2W6</accession>
<name>A0A0E9X2W6_ANGAN</name>
<organism evidence="1">
    <name type="scientific">Anguilla anguilla</name>
    <name type="common">European freshwater eel</name>
    <name type="synonym">Muraena anguilla</name>
    <dbReference type="NCBI Taxonomy" id="7936"/>
    <lineage>
        <taxon>Eukaryota</taxon>
        <taxon>Metazoa</taxon>
        <taxon>Chordata</taxon>
        <taxon>Craniata</taxon>
        <taxon>Vertebrata</taxon>
        <taxon>Euteleostomi</taxon>
        <taxon>Actinopterygii</taxon>
        <taxon>Neopterygii</taxon>
        <taxon>Teleostei</taxon>
        <taxon>Anguilliformes</taxon>
        <taxon>Anguillidae</taxon>
        <taxon>Anguilla</taxon>
    </lineage>
</organism>
<dbReference type="EMBL" id="GBXM01012539">
    <property type="protein sequence ID" value="JAH96038.1"/>
    <property type="molecule type" value="Transcribed_RNA"/>
</dbReference>
<reference evidence="1" key="2">
    <citation type="journal article" date="2015" name="Fish Shellfish Immunol.">
        <title>Early steps in the European eel (Anguilla anguilla)-Vibrio vulnificus interaction in the gills: Role of the RtxA13 toxin.</title>
        <authorList>
            <person name="Callol A."/>
            <person name="Pajuelo D."/>
            <person name="Ebbesson L."/>
            <person name="Teles M."/>
            <person name="MacKenzie S."/>
            <person name="Amaro C."/>
        </authorList>
    </citation>
    <scope>NUCLEOTIDE SEQUENCE</scope>
</reference>
<proteinExistence type="predicted"/>
<evidence type="ECO:0000313" key="1">
    <source>
        <dbReference type="EMBL" id="JAH96038.1"/>
    </source>
</evidence>
<dbReference type="AlphaFoldDB" id="A0A0E9X2W6"/>